<dbReference type="Pfam" id="PF04248">
    <property type="entry name" value="NTP_transf_9"/>
    <property type="match status" value="2"/>
</dbReference>
<organism evidence="3 4">
    <name type="scientific">Mesorhizobium hawassense</name>
    <dbReference type="NCBI Taxonomy" id="1209954"/>
    <lineage>
        <taxon>Bacteria</taxon>
        <taxon>Pseudomonadati</taxon>
        <taxon>Pseudomonadota</taxon>
        <taxon>Alphaproteobacteria</taxon>
        <taxon>Hyphomicrobiales</taxon>
        <taxon>Phyllobacteriaceae</taxon>
        <taxon>Mesorhizobium</taxon>
    </lineage>
</organism>
<dbReference type="InterPro" id="IPR038694">
    <property type="entry name" value="DUF427_sf"/>
</dbReference>
<feature type="region of interest" description="Disordered" evidence="1">
    <location>
        <begin position="274"/>
        <end position="293"/>
    </location>
</feature>
<keyword evidence="4" id="KW-1185">Reference proteome</keyword>
<evidence type="ECO:0000259" key="2">
    <source>
        <dbReference type="Pfam" id="PF04248"/>
    </source>
</evidence>
<gene>
    <name evidence="3" type="ORF">DPM33_20460</name>
</gene>
<accession>A0A330HM80</accession>
<protein>
    <recommendedName>
        <fullName evidence="2">DUF427 domain-containing protein</fullName>
    </recommendedName>
</protein>
<evidence type="ECO:0000313" key="3">
    <source>
        <dbReference type="EMBL" id="RAZ88818.1"/>
    </source>
</evidence>
<dbReference type="Gene3D" id="2.170.150.40">
    <property type="entry name" value="Domain of unknown function (DUF427)"/>
    <property type="match status" value="2"/>
</dbReference>
<feature type="domain" description="DUF427" evidence="2">
    <location>
        <begin position="164"/>
        <end position="255"/>
    </location>
</feature>
<dbReference type="OrthoDB" id="9815163at2"/>
<feature type="domain" description="DUF427" evidence="2">
    <location>
        <begin position="40"/>
        <end position="131"/>
    </location>
</feature>
<evidence type="ECO:0000256" key="1">
    <source>
        <dbReference type="SAM" id="MobiDB-lite"/>
    </source>
</evidence>
<dbReference type="PANTHER" id="PTHR34310">
    <property type="entry name" value="DUF427 DOMAIN PROTEIN (AFU_ORTHOLOGUE AFUA_3G02220)"/>
    <property type="match status" value="1"/>
</dbReference>
<dbReference type="EMBL" id="QMBP01000010">
    <property type="protein sequence ID" value="RAZ88818.1"/>
    <property type="molecule type" value="Genomic_DNA"/>
</dbReference>
<sequence length="293" mass="33743">MRHEHLRGRGPHLPPLDHVTQFDFEPGYVLFPMSVPKRLRVVAGGVVIADTVRGIILNESDHIPVYYFPIEDIRSDMMRVSGRTTTDMFKGTATYYSMLDHDGKTIEDLMWRYDGQINGCPSLLSYASFDWKKADRWYEEDEEIFVHPRDPFRRVDVLPSSRHVQVFLGGKLVADSRRANMLFETGLPTRYYFTITDLIPGIIAPSETVTRCPYKGIARYYNVTIDNKYYPDMVWYYPDPVHESSRIKGMVSFANEFVDRILVDGREQMRPVTSFSLGSDRGDPHPLSATVTV</sequence>
<proteinExistence type="predicted"/>
<dbReference type="PANTHER" id="PTHR34310:SF9">
    <property type="entry name" value="BLR5716 PROTEIN"/>
    <property type="match status" value="1"/>
</dbReference>
<dbReference type="Proteomes" id="UP000251558">
    <property type="component" value="Unassembled WGS sequence"/>
</dbReference>
<dbReference type="InterPro" id="IPR007361">
    <property type="entry name" value="DUF427"/>
</dbReference>
<dbReference type="AlphaFoldDB" id="A0A330HM80"/>
<reference evidence="3 4" key="1">
    <citation type="submission" date="2018-07" db="EMBL/GenBank/DDBJ databases">
        <title>Diversity of Mesorhizobium strains in Brazil.</title>
        <authorList>
            <person name="Helene L.C.F."/>
            <person name="Dall'Agnol R."/>
            <person name="Delamuta J.R.M."/>
            <person name="Hungria M."/>
        </authorList>
    </citation>
    <scope>NUCLEOTIDE SEQUENCE [LARGE SCALE GENOMIC DNA]</scope>
    <source>
        <strain evidence="3 4">AC99b</strain>
    </source>
</reference>
<evidence type="ECO:0000313" key="4">
    <source>
        <dbReference type="Proteomes" id="UP000251558"/>
    </source>
</evidence>
<comment type="caution">
    <text evidence="3">The sequence shown here is derived from an EMBL/GenBank/DDBJ whole genome shotgun (WGS) entry which is preliminary data.</text>
</comment>
<name>A0A330HM80_9HYPH</name>